<comment type="caution">
    <text evidence="1">The sequence shown here is derived from an EMBL/GenBank/DDBJ whole genome shotgun (WGS) entry which is preliminary data.</text>
</comment>
<proteinExistence type="predicted"/>
<dbReference type="AlphaFoldDB" id="X1EDJ2"/>
<evidence type="ECO:0000313" key="1">
    <source>
        <dbReference type="EMBL" id="GAH30677.1"/>
    </source>
</evidence>
<sequence>MIKRGWKTTEFWLSIAGIVLGLVKNYALPDIPDEAFYVIISYILGRALTKKDKASDE</sequence>
<dbReference type="EMBL" id="BARU01001298">
    <property type="protein sequence ID" value="GAH30677.1"/>
    <property type="molecule type" value="Genomic_DNA"/>
</dbReference>
<gene>
    <name evidence="1" type="ORF">S03H2_03502</name>
</gene>
<name>X1EDJ2_9ZZZZ</name>
<evidence type="ECO:0008006" key="2">
    <source>
        <dbReference type="Google" id="ProtNLM"/>
    </source>
</evidence>
<protein>
    <recommendedName>
        <fullName evidence="2">Holin</fullName>
    </recommendedName>
</protein>
<organism evidence="1">
    <name type="scientific">marine sediment metagenome</name>
    <dbReference type="NCBI Taxonomy" id="412755"/>
    <lineage>
        <taxon>unclassified sequences</taxon>
        <taxon>metagenomes</taxon>
        <taxon>ecological metagenomes</taxon>
    </lineage>
</organism>
<accession>X1EDJ2</accession>
<reference evidence="1" key="1">
    <citation type="journal article" date="2014" name="Front. Microbiol.">
        <title>High frequency of phylogenetically diverse reductive dehalogenase-homologous genes in deep subseafloor sedimentary metagenomes.</title>
        <authorList>
            <person name="Kawai M."/>
            <person name="Futagami T."/>
            <person name="Toyoda A."/>
            <person name="Takaki Y."/>
            <person name="Nishi S."/>
            <person name="Hori S."/>
            <person name="Arai W."/>
            <person name="Tsubouchi T."/>
            <person name="Morono Y."/>
            <person name="Uchiyama I."/>
            <person name="Ito T."/>
            <person name="Fujiyama A."/>
            <person name="Inagaki F."/>
            <person name="Takami H."/>
        </authorList>
    </citation>
    <scope>NUCLEOTIDE SEQUENCE</scope>
    <source>
        <strain evidence="1">Expedition CK06-06</strain>
    </source>
</reference>